<feature type="transmembrane region" description="Helical" evidence="5">
    <location>
        <begin position="242"/>
        <end position="267"/>
    </location>
</feature>
<name>A0A2U9ICF7_9CREN</name>
<dbReference type="OrthoDB" id="43026at2157"/>
<evidence type="ECO:0000256" key="5">
    <source>
        <dbReference type="SAM" id="Phobius"/>
    </source>
</evidence>
<accession>A0A2U9ICF7</accession>
<protein>
    <recommendedName>
        <fullName evidence="6">Amino acid permease/ SLC12A domain-containing protein</fullName>
    </recommendedName>
</protein>
<evidence type="ECO:0000256" key="3">
    <source>
        <dbReference type="ARBA" id="ARBA00022989"/>
    </source>
</evidence>
<dbReference type="AlphaFoldDB" id="A0A2U9ICF7"/>
<sequence>MEEKDFPNSQIQKNEYKLKHNAVGLMHGVFQSISHVSPAGDVAILLTGTVAYAGAYTVIAVLIAWLIYGMWMNTPYQFSKLRTNAGGYYAYASLGSKILSIPTFLSYTENEMLGGPAFGILGFASFFYLISPSISSLPYVWVGLASVVAAYGFIISYLGIKESLSYAFYTGLAEVLFLGLASIAIIFKLGSLNTFSVFSPPTYALPLVFLGMVFSILDFTGLGTVITVSEEIKEPKKNVGKSILYAFLLTGFALIPPAYALTVGWGLGNISAFASSPDPGLIVFGKYLGIAGFALLTIFVANSYLSFIIANSNVVSRISFSAARDGVIIPRWFYYTHPKRKTPVRTLMLWLGVGFGSSLAAGLLLGPFNGALLLLTIAGIGVIFEHMFANIGLTIYANKQRQFDIFKHGVVPIISSILGVIVLYYSMQGLLSTAISSPSLLNYAFLGAGIFGIVWPLAVGFPLGIYYLKKHPEKLAKAGEYDIAMEIRPQSKET</sequence>
<feature type="transmembrane region" description="Helical" evidence="5">
    <location>
        <begin position="42"/>
        <end position="68"/>
    </location>
</feature>
<keyword evidence="2 5" id="KW-0812">Transmembrane</keyword>
<feature type="transmembrane region" description="Helical" evidence="5">
    <location>
        <begin position="405"/>
        <end position="425"/>
    </location>
</feature>
<dbReference type="PANTHER" id="PTHR42770:SF11">
    <property type="entry name" value="INNER MEMBRANE TRANSPORT PROTEIN YBAT"/>
    <property type="match status" value="1"/>
</dbReference>
<dbReference type="RefSeq" id="WP_110269586.1">
    <property type="nucleotide sequence ID" value="NZ_CP029289.2"/>
</dbReference>
<dbReference type="PANTHER" id="PTHR42770">
    <property type="entry name" value="AMINO ACID TRANSPORTER-RELATED"/>
    <property type="match status" value="1"/>
</dbReference>
<evidence type="ECO:0000259" key="6">
    <source>
        <dbReference type="Pfam" id="PF00324"/>
    </source>
</evidence>
<feature type="transmembrane region" description="Helical" evidence="5">
    <location>
        <begin position="371"/>
        <end position="393"/>
    </location>
</feature>
<feature type="transmembrane region" description="Helical" evidence="5">
    <location>
        <begin position="445"/>
        <end position="468"/>
    </location>
</feature>
<proteinExistence type="predicted"/>
<evidence type="ECO:0000256" key="2">
    <source>
        <dbReference type="ARBA" id="ARBA00022692"/>
    </source>
</evidence>
<dbReference type="GO" id="GO:0055085">
    <property type="term" value="P:transmembrane transport"/>
    <property type="evidence" value="ECO:0007669"/>
    <property type="project" value="InterPro"/>
</dbReference>
<feature type="transmembrane region" description="Helical" evidence="5">
    <location>
        <begin position="347"/>
        <end position="365"/>
    </location>
</feature>
<organism evidence="7 8">
    <name type="scientific">Acidianus brierleyi</name>
    <dbReference type="NCBI Taxonomy" id="41673"/>
    <lineage>
        <taxon>Archaea</taxon>
        <taxon>Thermoproteota</taxon>
        <taxon>Thermoprotei</taxon>
        <taxon>Sulfolobales</taxon>
        <taxon>Sulfolobaceae</taxon>
        <taxon>Acidianus</taxon>
    </lineage>
</organism>
<feature type="transmembrane region" description="Helical" evidence="5">
    <location>
        <begin position="112"/>
        <end position="131"/>
    </location>
</feature>
<dbReference type="KEGG" id="abri:DFR85_02795"/>
<dbReference type="GeneID" id="36831049"/>
<dbReference type="EMBL" id="CP029289">
    <property type="protein sequence ID" value="AWR93702.1"/>
    <property type="molecule type" value="Genomic_DNA"/>
</dbReference>
<evidence type="ECO:0000313" key="7">
    <source>
        <dbReference type="EMBL" id="AWR93702.1"/>
    </source>
</evidence>
<evidence type="ECO:0000256" key="1">
    <source>
        <dbReference type="ARBA" id="ARBA00004141"/>
    </source>
</evidence>
<dbReference type="InterPro" id="IPR050367">
    <property type="entry name" value="APC_superfamily"/>
</dbReference>
<dbReference type="PIRSF" id="PIRSF006060">
    <property type="entry name" value="AA_transporter"/>
    <property type="match status" value="1"/>
</dbReference>
<keyword evidence="3 5" id="KW-1133">Transmembrane helix</keyword>
<feature type="transmembrane region" description="Helical" evidence="5">
    <location>
        <begin position="207"/>
        <end position="230"/>
    </location>
</feature>
<feature type="transmembrane region" description="Helical" evidence="5">
    <location>
        <begin position="166"/>
        <end position="187"/>
    </location>
</feature>
<reference evidence="7 8" key="1">
    <citation type="submission" date="2018-05" db="EMBL/GenBank/DDBJ databases">
        <title>Complete Genome Sequences of Extremely Thermoacidophilic, Metal-Mobilizing Type-Strain Members of the Archaeal Family Sulfolobaceae: Acidianus brierleyi DSM-1651T, Acidianus sulfidivorans DSM-18786T, Metallosphaera hakonensis DSM-7519T, and Metallosphaera prunae DSM-10039T.</title>
        <authorList>
            <person name="Counts J.A."/>
            <person name="Kelly R.M."/>
        </authorList>
    </citation>
    <scope>NUCLEOTIDE SEQUENCE [LARGE SCALE GENOMIC DNA]</scope>
    <source>
        <strain evidence="7 8">DSM 1651</strain>
    </source>
</reference>
<feature type="transmembrane region" description="Helical" evidence="5">
    <location>
        <begin position="287"/>
        <end position="310"/>
    </location>
</feature>
<feature type="domain" description="Amino acid permease/ SLC12A" evidence="6">
    <location>
        <begin position="27"/>
        <end position="461"/>
    </location>
</feature>
<keyword evidence="8" id="KW-1185">Reference proteome</keyword>
<evidence type="ECO:0000256" key="4">
    <source>
        <dbReference type="ARBA" id="ARBA00023136"/>
    </source>
</evidence>
<comment type="subcellular location">
    <subcellularLocation>
        <location evidence="1">Membrane</location>
        <topology evidence="1">Multi-pass membrane protein</topology>
    </subcellularLocation>
</comment>
<gene>
    <name evidence="7" type="ORF">DFR85_02795</name>
</gene>
<dbReference type="Proteomes" id="UP000248044">
    <property type="component" value="Chromosome"/>
</dbReference>
<dbReference type="InterPro" id="IPR004841">
    <property type="entry name" value="AA-permease/SLC12A_dom"/>
</dbReference>
<feature type="transmembrane region" description="Helical" evidence="5">
    <location>
        <begin position="137"/>
        <end position="159"/>
    </location>
</feature>
<evidence type="ECO:0000313" key="8">
    <source>
        <dbReference type="Proteomes" id="UP000248044"/>
    </source>
</evidence>
<dbReference type="Gene3D" id="1.20.1740.10">
    <property type="entry name" value="Amino acid/polyamine transporter I"/>
    <property type="match status" value="1"/>
</dbReference>
<dbReference type="GO" id="GO:0016020">
    <property type="term" value="C:membrane"/>
    <property type="evidence" value="ECO:0007669"/>
    <property type="project" value="UniProtKB-SubCell"/>
</dbReference>
<feature type="transmembrane region" description="Helical" evidence="5">
    <location>
        <begin position="88"/>
        <end position="105"/>
    </location>
</feature>
<keyword evidence="4 5" id="KW-0472">Membrane</keyword>
<dbReference type="Pfam" id="PF00324">
    <property type="entry name" value="AA_permease"/>
    <property type="match status" value="1"/>
</dbReference>